<dbReference type="PANTHER" id="PTHR43528:SF5">
    <property type="entry name" value="PROLINE_BETAINE TRANSPORTER"/>
    <property type="match status" value="1"/>
</dbReference>
<accession>A0A4R5BTZ8</accession>
<evidence type="ECO:0000256" key="5">
    <source>
        <dbReference type="SAM" id="Phobius"/>
    </source>
</evidence>
<dbReference type="SUPFAM" id="SSF103473">
    <property type="entry name" value="MFS general substrate transporter"/>
    <property type="match status" value="1"/>
</dbReference>
<dbReference type="InterPro" id="IPR051084">
    <property type="entry name" value="H+-coupled_symporters"/>
</dbReference>
<dbReference type="RefSeq" id="WP_132681911.1">
    <property type="nucleotide sequence ID" value="NZ_SMLA01000008.1"/>
</dbReference>
<keyword evidence="7" id="KW-1185">Reference proteome</keyword>
<keyword evidence="4" id="KW-0769">Symport</keyword>
<comment type="caution">
    <text evidence="6">The sequence shown here is derived from an EMBL/GenBank/DDBJ whole genome shotgun (WGS) entry which is preliminary data.</text>
</comment>
<feature type="transmembrane region" description="Helical" evidence="5">
    <location>
        <begin position="12"/>
        <end position="29"/>
    </location>
</feature>
<keyword evidence="5" id="KW-1133">Transmembrane helix</keyword>
<keyword evidence="2" id="KW-0813">Transport</keyword>
<evidence type="ECO:0008006" key="8">
    <source>
        <dbReference type="Google" id="ProtNLM"/>
    </source>
</evidence>
<name>A0A4R5BTZ8_9PSEU</name>
<dbReference type="AlphaFoldDB" id="A0A4R5BTZ8"/>
<dbReference type="Gene3D" id="1.20.1250.20">
    <property type="entry name" value="MFS general substrate transporter like domains"/>
    <property type="match status" value="1"/>
</dbReference>
<dbReference type="GO" id="GO:0005886">
    <property type="term" value="C:plasma membrane"/>
    <property type="evidence" value="ECO:0007669"/>
    <property type="project" value="UniProtKB-SubCell"/>
</dbReference>
<feature type="transmembrane region" description="Helical" evidence="5">
    <location>
        <begin position="99"/>
        <end position="119"/>
    </location>
</feature>
<evidence type="ECO:0000256" key="3">
    <source>
        <dbReference type="ARBA" id="ARBA00022475"/>
    </source>
</evidence>
<dbReference type="GO" id="GO:0015293">
    <property type="term" value="F:symporter activity"/>
    <property type="evidence" value="ECO:0007669"/>
    <property type="project" value="UniProtKB-KW"/>
</dbReference>
<evidence type="ECO:0000313" key="6">
    <source>
        <dbReference type="EMBL" id="TDD90548.1"/>
    </source>
</evidence>
<dbReference type="EMBL" id="SMLA01000008">
    <property type="protein sequence ID" value="TDD90548.1"/>
    <property type="molecule type" value="Genomic_DNA"/>
</dbReference>
<protein>
    <recommendedName>
        <fullName evidence="8">Major Facilitator Superfamily protein</fullName>
    </recommendedName>
</protein>
<sequence>MNTAGIPKPTAAVINFCALLFFMPFQPLVGALSNHIGWRPVMFIFSICLMVLTVPLMTVPGEAHSPIVAFILMVVGLTFVCGYSTLSSIIKPEMFPTKVLALGVGLCHALITATFGWMAESIALTLKKPVSKAPSSGTSRGASP</sequence>
<keyword evidence="5" id="KW-0812">Transmembrane</keyword>
<dbReference type="PANTHER" id="PTHR43528">
    <property type="entry name" value="ALPHA-KETOGLUTARATE PERMEASE"/>
    <property type="match status" value="1"/>
</dbReference>
<evidence type="ECO:0000256" key="1">
    <source>
        <dbReference type="ARBA" id="ARBA00004651"/>
    </source>
</evidence>
<dbReference type="Proteomes" id="UP000294723">
    <property type="component" value="Unassembled WGS sequence"/>
</dbReference>
<dbReference type="InterPro" id="IPR036259">
    <property type="entry name" value="MFS_trans_sf"/>
</dbReference>
<keyword evidence="5" id="KW-0472">Membrane</keyword>
<gene>
    <name evidence="6" type="ORF">E1202_07915</name>
</gene>
<comment type="subcellular location">
    <subcellularLocation>
        <location evidence="1">Cell membrane</location>
        <topology evidence="1">Multi-pass membrane protein</topology>
    </subcellularLocation>
</comment>
<evidence type="ECO:0000256" key="2">
    <source>
        <dbReference type="ARBA" id="ARBA00022448"/>
    </source>
</evidence>
<feature type="transmembrane region" description="Helical" evidence="5">
    <location>
        <begin position="67"/>
        <end position="87"/>
    </location>
</feature>
<keyword evidence="3" id="KW-1003">Cell membrane</keyword>
<feature type="transmembrane region" description="Helical" evidence="5">
    <location>
        <begin position="41"/>
        <end position="61"/>
    </location>
</feature>
<evidence type="ECO:0000313" key="7">
    <source>
        <dbReference type="Proteomes" id="UP000294723"/>
    </source>
</evidence>
<proteinExistence type="predicted"/>
<reference evidence="6 7" key="1">
    <citation type="submission" date="2019-03" db="EMBL/GenBank/DDBJ databases">
        <title>Draft genome sequences of novel Actinobacteria.</title>
        <authorList>
            <person name="Sahin N."/>
            <person name="Ay H."/>
            <person name="Saygin H."/>
        </authorList>
    </citation>
    <scope>NUCLEOTIDE SEQUENCE [LARGE SCALE GENOMIC DNA]</scope>
    <source>
        <strain evidence="6 7">5K548</strain>
    </source>
</reference>
<organism evidence="6 7">
    <name type="scientific">Saccharopolyspora karakumensis</name>
    <dbReference type="NCBI Taxonomy" id="2530386"/>
    <lineage>
        <taxon>Bacteria</taxon>
        <taxon>Bacillati</taxon>
        <taxon>Actinomycetota</taxon>
        <taxon>Actinomycetes</taxon>
        <taxon>Pseudonocardiales</taxon>
        <taxon>Pseudonocardiaceae</taxon>
        <taxon>Saccharopolyspora</taxon>
    </lineage>
</organism>
<evidence type="ECO:0000256" key="4">
    <source>
        <dbReference type="ARBA" id="ARBA00022847"/>
    </source>
</evidence>